<dbReference type="FunFam" id="3.30.160.60:FF:000222">
    <property type="entry name" value="Putative transcriptional repressor ctcf"/>
    <property type="match status" value="1"/>
</dbReference>
<dbReference type="GO" id="GO:0006355">
    <property type="term" value="P:regulation of DNA-templated transcription"/>
    <property type="evidence" value="ECO:0007669"/>
    <property type="project" value="UniProtKB-ARBA"/>
</dbReference>
<dbReference type="InterPro" id="IPR036236">
    <property type="entry name" value="Znf_C2H2_sf"/>
</dbReference>
<dbReference type="PANTHER" id="PTHR24379:SF121">
    <property type="entry name" value="C2H2-TYPE DOMAIN-CONTAINING PROTEIN"/>
    <property type="match status" value="1"/>
</dbReference>
<dbReference type="PROSITE" id="PS50157">
    <property type="entry name" value="ZINC_FINGER_C2H2_2"/>
    <property type="match status" value="10"/>
</dbReference>
<protein>
    <recommendedName>
        <fullName evidence="13">Transcriptional repressor CTCF</fullName>
    </recommendedName>
    <alternativeName>
        <fullName evidence="14">11-zinc finger protein</fullName>
    </alternativeName>
    <alternativeName>
        <fullName evidence="15">CCCTC-binding factor</fullName>
    </alternativeName>
    <alternativeName>
        <fullName evidence="16">CTCFL paralog</fullName>
    </alternativeName>
</protein>
<evidence type="ECO:0000256" key="5">
    <source>
        <dbReference type="ARBA" id="ARBA00022771"/>
    </source>
</evidence>
<feature type="domain" description="C2H2-type" evidence="19">
    <location>
        <begin position="320"/>
        <end position="348"/>
    </location>
</feature>
<dbReference type="GO" id="GO:0003677">
    <property type="term" value="F:DNA binding"/>
    <property type="evidence" value="ECO:0007669"/>
    <property type="project" value="UniProtKB-KW"/>
</dbReference>
<evidence type="ECO:0000256" key="16">
    <source>
        <dbReference type="ARBA" id="ARBA00080637"/>
    </source>
</evidence>
<feature type="region of interest" description="Disordered" evidence="18">
    <location>
        <begin position="1"/>
        <end position="20"/>
    </location>
</feature>
<feature type="domain" description="C2H2-type" evidence="19">
    <location>
        <begin position="521"/>
        <end position="544"/>
    </location>
</feature>
<dbReference type="SMART" id="SM00355">
    <property type="entry name" value="ZnF_C2H2"/>
    <property type="match status" value="11"/>
</dbReference>
<feature type="domain" description="C2H2-type" evidence="19">
    <location>
        <begin position="493"/>
        <end position="520"/>
    </location>
</feature>
<keyword evidence="2" id="KW-0678">Repressor</keyword>
<accession>A0A665TSC3</accession>
<keyword evidence="5 17" id="KW-0863">Zinc-finger</keyword>
<dbReference type="OMA" id="DPDWSKD"/>
<keyword evidence="7" id="KW-0805">Transcription regulation</keyword>
<evidence type="ECO:0000256" key="4">
    <source>
        <dbReference type="ARBA" id="ARBA00022737"/>
    </source>
</evidence>
<dbReference type="FunFam" id="3.30.160.60:FF:000049">
    <property type="entry name" value="transcriptional repressor CTCF isoform X1"/>
    <property type="match status" value="2"/>
</dbReference>
<evidence type="ECO:0000256" key="11">
    <source>
        <dbReference type="ARBA" id="ARBA00023242"/>
    </source>
</evidence>
<reference evidence="20" key="2">
    <citation type="submission" date="2025-08" db="UniProtKB">
        <authorList>
            <consortium name="Ensembl"/>
        </authorList>
    </citation>
    <scope>IDENTIFICATION</scope>
</reference>
<dbReference type="FunFam" id="3.30.160.60:FF:000123">
    <property type="entry name" value="transcriptional repressor CTCF isoform X1"/>
    <property type="match status" value="1"/>
</dbReference>
<dbReference type="GO" id="GO:0008270">
    <property type="term" value="F:zinc ion binding"/>
    <property type="evidence" value="ECO:0007669"/>
    <property type="project" value="UniProtKB-KW"/>
</dbReference>
<keyword evidence="8" id="KW-0238">DNA-binding</keyword>
<reference evidence="20" key="1">
    <citation type="submission" date="2021-04" db="EMBL/GenBank/DDBJ databases">
        <authorList>
            <consortium name="Wellcome Sanger Institute Data Sharing"/>
        </authorList>
    </citation>
    <scope>NUCLEOTIDE SEQUENCE [LARGE SCALE GENOMIC DNA]</scope>
</reference>
<evidence type="ECO:0000313" key="21">
    <source>
        <dbReference type="Proteomes" id="UP000472264"/>
    </source>
</evidence>
<dbReference type="FunFam" id="3.30.160.60:FF:000373">
    <property type="entry name" value="Putative transcriptional repressor ctcf"/>
    <property type="match status" value="1"/>
</dbReference>
<feature type="domain" description="C2H2-type" evidence="19">
    <location>
        <begin position="377"/>
        <end position="404"/>
    </location>
</feature>
<evidence type="ECO:0000256" key="7">
    <source>
        <dbReference type="ARBA" id="ARBA00023015"/>
    </source>
</evidence>
<reference evidence="20" key="3">
    <citation type="submission" date="2025-09" db="UniProtKB">
        <authorList>
            <consortium name="Ensembl"/>
        </authorList>
    </citation>
    <scope>IDENTIFICATION</scope>
</reference>
<dbReference type="FunFam" id="3.30.160.60:FF:000851">
    <property type="entry name" value="Putative transcriptional repressor ctcf"/>
    <property type="match status" value="1"/>
</dbReference>
<dbReference type="InterPro" id="IPR013087">
    <property type="entry name" value="Znf_C2H2_type"/>
</dbReference>
<sequence>MEGEVVSMETTQTGSLAADGKVLPEGGEAMIQETAMPSQGEVGGNMEMIVMDALDPTLLQMKTEVLEGGSTVTVTGGDEGAALSLSQLQLVQVPVTTTTAEGLQATYVDASTANKDAEPVICHTLPLPEGFQVVKVGANGEVETVEQEELQAAHDELQGTRGEDEVEEGEEAAEVEPSGTQEDDPDWTKDSEYQPITTVRKGKKGKKSRLRYAEGDRDMDVSVYDFEEEQQEGLLSEVNAEKVVGNMKPPKPTKIKKKGVKKTFQCELCSYTCPRRSNLDRHMKSHTDERPHKCHLCGRAFRTVTLLRNHLNTHTGTRPHKCTDCDMAFVTSGELVRHRRYKHTHEKPFKCSMCDYSSVEVSKLKRHIRSHTGERPFQCSLCSYASRDTYKLKRHMRTHSGEKPYECYICHARFTQSGTMKMHILQKHTENVAKFHCPHCDTVIARKSDLGVHLRKQHSFIETGKKCRYCDAVFHERYALIQHQKTHKNEKRFKCDQCDYCCRQERHMIMHKRTHTGEKPFSCSQCDKTFRQKQLLDMHFKRYHDPNFVPTAFVCSKCSKTFTRRVGLEHFQCVLGDIEAKCHSCAIMLLSYIEGDLDEIEEEDDVLSEIEVEQASPVVPIPAPVEPPVKRKRGRPPKNKPDSKCHT</sequence>
<evidence type="ECO:0000256" key="6">
    <source>
        <dbReference type="ARBA" id="ARBA00022833"/>
    </source>
</evidence>
<evidence type="ECO:0000256" key="10">
    <source>
        <dbReference type="ARBA" id="ARBA00023163"/>
    </source>
</evidence>
<feature type="domain" description="C2H2-type" evidence="19">
    <location>
        <begin position="349"/>
        <end position="376"/>
    </location>
</feature>
<feature type="domain" description="C2H2-type" evidence="19">
    <location>
        <begin position="465"/>
        <end position="492"/>
    </location>
</feature>
<dbReference type="SUPFAM" id="SSF57667">
    <property type="entry name" value="beta-beta-alpha zinc fingers"/>
    <property type="match status" value="7"/>
</dbReference>
<dbReference type="Proteomes" id="UP000472264">
    <property type="component" value="Chromosome 3"/>
</dbReference>
<evidence type="ECO:0000256" key="17">
    <source>
        <dbReference type="PROSITE-ProRule" id="PRU00042"/>
    </source>
</evidence>
<dbReference type="FunFam" id="3.30.160.60:FF:000420">
    <property type="entry name" value="Putative transcriptional repressor ctcf"/>
    <property type="match status" value="1"/>
</dbReference>
<evidence type="ECO:0000313" key="20">
    <source>
        <dbReference type="Ensembl" id="ENSENLP00000006701.1"/>
    </source>
</evidence>
<proteinExistence type="inferred from homology"/>
<feature type="region of interest" description="Disordered" evidence="18">
    <location>
        <begin position="617"/>
        <end position="647"/>
    </location>
</feature>
<evidence type="ECO:0000256" key="3">
    <source>
        <dbReference type="ARBA" id="ARBA00022723"/>
    </source>
</evidence>
<keyword evidence="21" id="KW-1185">Reference proteome</keyword>
<evidence type="ECO:0000259" key="19">
    <source>
        <dbReference type="PROSITE" id="PS50157"/>
    </source>
</evidence>
<evidence type="ECO:0000256" key="2">
    <source>
        <dbReference type="ARBA" id="ARBA00022491"/>
    </source>
</evidence>
<dbReference type="Gene3D" id="3.30.160.60">
    <property type="entry name" value="Classic Zinc Finger"/>
    <property type="match status" value="9"/>
</dbReference>
<evidence type="ECO:0000256" key="14">
    <source>
        <dbReference type="ARBA" id="ARBA00077042"/>
    </source>
</evidence>
<comment type="subcellular location">
    <subcellularLocation>
        <location evidence="1">Nucleus</location>
    </subcellularLocation>
</comment>
<organism evidence="20 21">
    <name type="scientific">Echeneis naucrates</name>
    <name type="common">Live sharksucker</name>
    <dbReference type="NCBI Taxonomy" id="173247"/>
    <lineage>
        <taxon>Eukaryota</taxon>
        <taxon>Metazoa</taxon>
        <taxon>Chordata</taxon>
        <taxon>Craniata</taxon>
        <taxon>Vertebrata</taxon>
        <taxon>Euteleostomi</taxon>
        <taxon>Actinopterygii</taxon>
        <taxon>Neopterygii</taxon>
        <taxon>Teleostei</taxon>
        <taxon>Neoteleostei</taxon>
        <taxon>Acanthomorphata</taxon>
        <taxon>Carangaria</taxon>
        <taxon>Carangiformes</taxon>
        <taxon>Echeneidae</taxon>
        <taxon>Echeneis</taxon>
    </lineage>
</organism>
<evidence type="ECO:0000256" key="13">
    <source>
        <dbReference type="ARBA" id="ARBA00069362"/>
    </source>
</evidence>
<dbReference type="AlphaFoldDB" id="A0A665TSC3"/>
<dbReference type="Pfam" id="PF00096">
    <property type="entry name" value="zf-C2H2"/>
    <property type="match status" value="4"/>
</dbReference>
<keyword evidence="10" id="KW-0804">Transcription</keyword>
<name>A0A665TSC3_ECHNA</name>
<dbReference type="PROSITE" id="PS00028">
    <property type="entry name" value="ZINC_FINGER_C2H2_1"/>
    <property type="match status" value="8"/>
</dbReference>
<feature type="domain" description="C2H2-type" evidence="19">
    <location>
        <begin position="435"/>
        <end position="459"/>
    </location>
</feature>
<keyword evidence="11" id="KW-0539">Nucleus</keyword>
<feature type="domain" description="C2H2-type" evidence="19">
    <location>
        <begin position="264"/>
        <end position="291"/>
    </location>
</feature>
<dbReference type="Ensembl" id="ENSENLT00000006998.1">
    <property type="protein sequence ID" value="ENSENLP00000006701.1"/>
    <property type="gene ID" value="ENSENLG00000003173.1"/>
</dbReference>
<evidence type="ECO:0000256" key="18">
    <source>
        <dbReference type="SAM" id="MobiDB-lite"/>
    </source>
</evidence>
<feature type="compositionally biased region" description="Acidic residues" evidence="18">
    <location>
        <begin position="164"/>
        <end position="174"/>
    </location>
</feature>
<feature type="domain" description="C2H2-type" evidence="19">
    <location>
        <begin position="292"/>
        <end position="319"/>
    </location>
</feature>
<dbReference type="InParanoid" id="A0A665TSC3"/>
<evidence type="ECO:0000256" key="9">
    <source>
        <dbReference type="ARBA" id="ARBA00023159"/>
    </source>
</evidence>
<dbReference type="Pfam" id="PF13909">
    <property type="entry name" value="zf-H2C2_5"/>
    <property type="match status" value="1"/>
</dbReference>
<dbReference type="InterPro" id="IPR056438">
    <property type="entry name" value="Znf-C2H2_CTCF"/>
</dbReference>
<feature type="region of interest" description="Disordered" evidence="18">
    <location>
        <begin position="156"/>
        <end position="211"/>
    </location>
</feature>
<keyword evidence="6" id="KW-0862">Zinc</keyword>
<dbReference type="FunFam" id="3.30.160.60:FF:000283">
    <property type="entry name" value="Putative transcriptional repressor ctcf"/>
    <property type="match status" value="1"/>
</dbReference>
<keyword evidence="3" id="KW-0479">Metal-binding</keyword>
<evidence type="ECO:0000256" key="8">
    <source>
        <dbReference type="ARBA" id="ARBA00023125"/>
    </source>
</evidence>
<evidence type="ECO:0000256" key="12">
    <source>
        <dbReference type="ARBA" id="ARBA00061457"/>
    </source>
</evidence>
<feature type="domain" description="C2H2-type" evidence="19">
    <location>
        <begin position="405"/>
        <end position="433"/>
    </location>
</feature>
<keyword evidence="9" id="KW-0010">Activator</keyword>
<dbReference type="GO" id="GO:0005634">
    <property type="term" value="C:nucleus"/>
    <property type="evidence" value="ECO:0007669"/>
    <property type="project" value="UniProtKB-SubCell"/>
</dbReference>
<dbReference type="PANTHER" id="PTHR24379">
    <property type="entry name" value="KRAB AND ZINC FINGER DOMAIN-CONTAINING"/>
    <property type="match status" value="1"/>
</dbReference>
<evidence type="ECO:0000256" key="15">
    <source>
        <dbReference type="ARBA" id="ARBA00079129"/>
    </source>
</evidence>
<dbReference type="Pfam" id="PF23611">
    <property type="entry name" value="zf-C2H2_16"/>
    <property type="match status" value="1"/>
</dbReference>
<gene>
    <name evidence="20" type="primary">LOC115040754</name>
</gene>
<dbReference type="GO" id="GO:0010557">
    <property type="term" value="P:positive regulation of macromolecule biosynthetic process"/>
    <property type="evidence" value="ECO:0007669"/>
    <property type="project" value="UniProtKB-ARBA"/>
</dbReference>
<evidence type="ECO:0000256" key="1">
    <source>
        <dbReference type="ARBA" id="ARBA00004123"/>
    </source>
</evidence>
<comment type="similarity">
    <text evidence="12">Belongs to the CTCF zinc-finger protein family.</text>
</comment>
<feature type="compositionally biased region" description="Basic residues" evidence="18">
    <location>
        <begin position="200"/>
        <end position="210"/>
    </location>
</feature>
<keyword evidence="4" id="KW-0677">Repeat</keyword>